<dbReference type="InterPro" id="IPR051397">
    <property type="entry name" value="Zn-ADH-like_protein"/>
</dbReference>
<dbReference type="InterPro" id="IPR013154">
    <property type="entry name" value="ADH-like_N"/>
</dbReference>
<evidence type="ECO:0000313" key="2">
    <source>
        <dbReference type="Proteomes" id="UP000492821"/>
    </source>
</evidence>
<keyword evidence="2" id="KW-1185">Reference proteome</keyword>
<evidence type="ECO:0000259" key="1">
    <source>
        <dbReference type="SMART" id="SM00829"/>
    </source>
</evidence>
<dbReference type="GO" id="GO:0005739">
    <property type="term" value="C:mitochondrion"/>
    <property type="evidence" value="ECO:0007669"/>
    <property type="project" value="TreeGrafter"/>
</dbReference>
<evidence type="ECO:0000313" key="3">
    <source>
        <dbReference type="WBParaSite" id="Pan_g10172.t1"/>
    </source>
</evidence>
<protein>
    <submittedName>
        <fullName evidence="3">Enoyl reductase (ER) domain-containing protein</fullName>
    </submittedName>
</protein>
<dbReference type="InterPro" id="IPR011032">
    <property type="entry name" value="GroES-like_sf"/>
</dbReference>
<dbReference type="InterPro" id="IPR013149">
    <property type="entry name" value="ADH-like_C"/>
</dbReference>
<dbReference type="Pfam" id="PF00107">
    <property type="entry name" value="ADH_zinc_N"/>
    <property type="match status" value="1"/>
</dbReference>
<dbReference type="WBParaSite" id="Pan_g10172.t1">
    <property type="protein sequence ID" value="Pan_g10172.t1"/>
    <property type="gene ID" value="Pan_g10172"/>
</dbReference>
<dbReference type="Gene3D" id="3.90.180.10">
    <property type="entry name" value="Medium-chain alcohol dehydrogenases, catalytic domain"/>
    <property type="match status" value="1"/>
</dbReference>
<sequence length="343" mass="37837">MQPICRRANTIFTSFTRAYRCAILNEYKTPLQVQDVKHRDPGDHEILISTEFAGVNHADGCMLKGEYHLKPVVPFVPGFEAIGTITAAGKNVKNFNEGERVVVFKTGGVGGFSQRTIADEKTDIIVKLPFSIDAEVTPSLSAYCLAYVGMKRLVMENLGNSFLVLSARGTVGYAALDLAQNVFEGLVFGASDSEEKLSVLREANVNSTFNWTDGELARNVKHKTFGKGVDFVIDTVGGDVFDQGLQCLKEGGHYLSLGFSSGVFPKVNLLDLHRLNASISGVWLSGRNRNEIKQAMDMVIKLFDDDFLSGIKIHQYKLEDINQAFEDSQKPDFFGKAVITLYD</sequence>
<dbReference type="SUPFAM" id="SSF51735">
    <property type="entry name" value="NAD(P)-binding Rossmann-fold domains"/>
    <property type="match status" value="1"/>
</dbReference>
<reference evidence="3" key="2">
    <citation type="submission" date="2020-10" db="UniProtKB">
        <authorList>
            <consortium name="WormBaseParasite"/>
        </authorList>
    </citation>
    <scope>IDENTIFICATION</scope>
</reference>
<dbReference type="PANTHER" id="PTHR43677">
    <property type="entry name" value="SHORT-CHAIN DEHYDROGENASE/REDUCTASE"/>
    <property type="match status" value="1"/>
</dbReference>
<dbReference type="InterPro" id="IPR020843">
    <property type="entry name" value="ER"/>
</dbReference>
<dbReference type="GO" id="GO:0016491">
    <property type="term" value="F:oxidoreductase activity"/>
    <property type="evidence" value="ECO:0007669"/>
    <property type="project" value="InterPro"/>
</dbReference>
<dbReference type="SUPFAM" id="SSF50129">
    <property type="entry name" value="GroES-like"/>
    <property type="match status" value="1"/>
</dbReference>
<dbReference type="InterPro" id="IPR036291">
    <property type="entry name" value="NAD(P)-bd_dom_sf"/>
</dbReference>
<dbReference type="SMART" id="SM00829">
    <property type="entry name" value="PKS_ER"/>
    <property type="match status" value="1"/>
</dbReference>
<dbReference type="InterPro" id="IPR048254">
    <property type="entry name" value="CDP_ALCOHOL_P_TRANSF_CS"/>
</dbReference>
<accession>A0A7E4UM85</accession>
<dbReference type="PANTHER" id="PTHR43677:SF4">
    <property type="entry name" value="QUINONE OXIDOREDUCTASE-LIKE PROTEIN 2"/>
    <property type="match status" value="1"/>
</dbReference>
<dbReference type="Gene3D" id="3.40.50.720">
    <property type="entry name" value="NAD(P)-binding Rossmann-like Domain"/>
    <property type="match status" value="1"/>
</dbReference>
<name>A0A7E4UM85_PANRE</name>
<dbReference type="AlphaFoldDB" id="A0A7E4UM85"/>
<reference evidence="2" key="1">
    <citation type="journal article" date="2013" name="Genetics">
        <title>The draft genome and transcriptome of Panagrellus redivivus are shaped by the harsh demands of a free-living lifestyle.</title>
        <authorList>
            <person name="Srinivasan J."/>
            <person name="Dillman A.R."/>
            <person name="Macchietto M.G."/>
            <person name="Heikkinen L."/>
            <person name="Lakso M."/>
            <person name="Fracchia K.M."/>
            <person name="Antoshechkin I."/>
            <person name="Mortazavi A."/>
            <person name="Wong G."/>
            <person name="Sternberg P.W."/>
        </authorList>
    </citation>
    <scope>NUCLEOTIDE SEQUENCE [LARGE SCALE GENOMIC DNA]</scope>
    <source>
        <strain evidence="2">MT8872</strain>
    </source>
</reference>
<dbReference type="Proteomes" id="UP000492821">
    <property type="component" value="Unassembled WGS sequence"/>
</dbReference>
<proteinExistence type="predicted"/>
<feature type="domain" description="Enoyl reductase (ER)" evidence="1">
    <location>
        <begin position="28"/>
        <end position="339"/>
    </location>
</feature>
<organism evidence="2 3">
    <name type="scientific">Panagrellus redivivus</name>
    <name type="common">Microworm</name>
    <dbReference type="NCBI Taxonomy" id="6233"/>
    <lineage>
        <taxon>Eukaryota</taxon>
        <taxon>Metazoa</taxon>
        <taxon>Ecdysozoa</taxon>
        <taxon>Nematoda</taxon>
        <taxon>Chromadorea</taxon>
        <taxon>Rhabditida</taxon>
        <taxon>Tylenchina</taxon>
        <taxon>Panagrolaimomorpha</taxon>
        <taxon>Panagrolaimoidea</taxon>
        <taxon>Panagrolaimidae</taxon>
        <taxon>Panagrellus</taxon>
    </lineage>
</organism>
<dbReference type="PROSITE" id="PS00379">
    <property type="entry name" value="CDP_ALCOHOL_P_TRANSF"/>
    <property type="match status" value="1"/>
</dbReference>
<dbReference type="Pfam" id="PF08240">
    <property type="entry name" value="ADH_N"/>
    <property type="match status" value="1"/>
</dbReference>